<name>A0AAU9MCS8_9ASTR</name>
<evidence type="ECO:0008006" key="6">
    <source>
        <dbReference type="Google" id="ProtNLM"/>
    </source>
</evidence>
<dbReference type="Pfam" id="PF20451">
    <property type="entry name" value="Calmod_bind_M"/>
    <property type="match status" value="1"/>
</dbReference>
<dbReference type="GO" id="GO:0043565">
    <property type="term" value="F:sequence-specific DNA binding"/>
    <property type="evidence" value="ECO:0007669"/>
    <property type="project" value="TreeGrafter"/>
</dbReference>
<protein>
    <recommendedName>
        <fullName evidence="6">CALMODULIN-BINDING PROTEIN60</fullName>
    </recommendedName>
</protein>
<evidence type="ECO:0000313" key="4">
    <source>
        <dbReference type="EMBL" id="CAH1423346.1"/>
    </source>
</evidence>
<feature type="domain" description="Calmodulin binding protein central" evidence="3">
    <location>
        <begin position="257"/>
        <end position="321"/>
    </location>
</feature>
<feature type="domain" description="Calmodulin binding protein-like N-terminal" evidence="2">
    <location>
        <begin position="98"/>
        <end position="243"/>
    </location>
</feature>
<evidence type="ECO:0000259" key="3">
    <source>
        <dbReference type="Pfam" id="PF20451"/>
    </source>
</evidence>
<dbReference type="PANTHER" id="PTHR31713:SF63">
    <property type="entry name" value="CALMODULIN-BINDING PROTEIN60"/>
    <property type="match status" value="1"/>
</dbReference>
<sequence>MASDPQQFEEGSTNDYGSELNTSPTDELAAVSALARSAGELMIIQTLHRFIGPVLIPILKPLIREIVTEQVGLAKLELLARMKENPANEASTSVPKRLKLLFRNRISLPVYTGKRLSGENGSTIEIVLVDALTEQIVNTGVESTAKLEIVGFRVGDDGDGDDDGWTFEDFQERILSEKKGKRILQGDTCLQLKEGVCFVSKISFTHNSENTKNGLYRLGAGIVDAALMNRVEVARTEAFLMKDGRTTYYEKHPDPRLSDKVCCLKHISYKGPRYKQLRDEGVFTVKDMLTLLYTDPKQLQDILNLRASSNIWNDIVKNAQASNGMFLYLDPSTQGKTGVVLNAKLQLKGLIEEPHKYVPVDQLTAKKKVDNKELVVFASKHFKMLHSFEDETCLKEHLILCSLSLPSPNQSLGTSNVIDGPPRNGLTDNSNKSNSLVASEYERGKGIVHVDNEMTYSGNYHEEDMSALESPITEQHAHNPTEPGTSFQDVESPVHTCEHMNNSTVLGQCMDCLFNDPNFLENIHDFLNHDSLNFNSNSDVMMVTTQTVSICTIERARTRWTKVSKLLRRNSVRERIISLTEGIQALKKQRCC</sequence>
<dbReference type="PANTHER" id="PTHR31713">
    <property type="entry name" value="OS02G0177800 PROTEIN"/>
    <property type="match status" value="1"/>
</dbReference>
<accession>A0AAU9MCS8</accession>
<gene>
    <name evidence="4" type="ORF">LVIROSA_LOCUS10627</name>
</gene>
<dbReference type="Proteomes" id="UP001157418">
    <property type="component" value="Unassembled WGS sequence"/>
</dbReference>
<dbReference type="GO" id="GO:0005634">
    <property type="term" value="C:nucleus"/>
    <property type="evidence" value="ECO:0007669"/>
    <property type="project" value="TreeGrafter"/>
</dbReference>
<dbReference type="InterPro" id="IPR046831">
    <property type="entry name" value="Calmodulin_bind_N"/>
</dbReference>
<keyword evidence="5" id="KW-1185">Reference proteome</keyword>
<organism evidence="4 5">
    <name type="scientific">Lactuca virosa</name>
    <dbReference type="NCBI Taxonomy" id="75947"/>
    <lineage>
        <taxon>Eukaryota</taxon>
        <taxon>Viridiplantae</taxon>
        <taxon>Streptophyta</taxon>
        <taxon>Embryophyta</taxon>
        <taxon>Tracheophyta</taxon>
        <taxon>Spermatophyta</taxon>
        <taxon>Magnoliopsida</taxon>
        <taxon>eudicotyledons</taxon>
        <taxon>Gunneridae</taxon>
        <taxon>Pentapetalae</taxon>
        <taxon>asterids</taxon>
        <taxon>campanulids</taxon>
        <taxon>Asterales</taxon>
        <taxon>Asteraceae</taxon>
        <taxon>Cichorioideae</taxon>
        <taxon>Cichorieae</taxon>
        <taxon>Lactucinae</taxon>
        <taxon>Lactuca</taxon>
    </lineage>
</organism>
<dbReference type="GO" id="GO:0003700">
    <property type="term" value="F:DNA-binding transcription factor activity"/>
    <property type="evidence" value="ECO:0007669"/>
    <property type="project" value="TreeGrafter"/>
</dbReference>
<dbReference type="InterPro" id="IPR012416">
    <property type="entry name" value="CBP60"/>
</dbReference>
<dbReference type="AlphaFoldDB" id="A0AAU9MCS8"/>
<feature type="region of interest" description="Disordered" evidence="1">
    <location>
        <begin position="412"/>
        <end position="433"/>
    </location>
</feature>
<dbReference type="GO" id="GO:0080142">
    <property type="term" value="P:regulation of salicylic acid biosynthetic process"/>
    <property type="evidence" value="ECO:0007669"/>
    <property type="project" value="TreeGrafter"/>
</dbReference>
<evidence type="ECO:0000313" key="5">
    <source>
        <dbReference type="Proteomes" id="UP001157418"/>
    </source>
</evidence>
<dbReference type="Pfam" id="PF07887">
    <property type="entry name" value="Calmodulin_bind"/>
    <property type="match status" value="1"/>
</dbReference>
<feature type="region of interest" description="Disordered" evidence="1">
    <location>
        <begin position="1"/>
        <end position="22"/>
    </location>
</feature>
<proteinExistence type="predicted"/>
<reference evidence="4 5" key="1">
    <citation type="submission" date="2022-01" db="EMBL/GenBank/DDBJ databases">
        <authorList>
            <person name="Xiong W."/>
            <person name="Schranz E."/>
        </authorList>
    </citation>
    <scope>NUCLEOTIDE SEQUENCE [LARGE SCALE GENOMIC DNA]</scope>
</reference>
<dbReference type="GO" id="GO:0005516">
    <property type="term" value="F:calmodulin binding"/>
    <property type="evidence" value="ECO:0007669"/>
    <property type="project" value="InterPro"/>
</dbReference>
<evidence type="ECO:0000256" key="1">
    <source>
        <dbReference type="SAM" id="MobiDB-lite"/>
    </source>
</evidence>
<dbReference type="InterPro" id="IPR046830">
    <property type="entry name" value="Calmod_bind_M"/>
</dbReference>
<evidence type="ECO:0000259" key="2">
    <source>
        <dbReference type="Pfam" id="PF07887"/>
    </source>
</evidence>
<comment type="caution">
    <text evidence="4">The sequence shown here is derived from an EMBL/GenBank/DDBJ whole genome shotgun (WGS) entry which is preliminary data.</text>
</comment>
<dbReference type="EMBL" id="CAKMRJ010001112">
    <property type="protein sequence ID" value="CAH1423346.1"/>
    <property type="molecule type" value="Genomic_DNA"/>
</dbReference>